<evidence type="ECO:0000313" key="4">
    <source>
        <dbReference type="Proteomes" id="UP001447188"/>
    </source>
</evidence>
<accession>A0ABR3GRE3</accession>
<evidence type="ECO:0000259" key="2">
    <source>
        <dbReference type="Pfam" id="PF04419"/>
    </source>
</evidence>
<feature type="compositionally biased region" description="Basic and acidic residues" evidence="1">
    <location>
        <begin position="1"/>
        <end position="13"/>
    </location>
</feature>
<feature type="compositionally biased region" description="Low complexity" evidence="1">
    <location>
        <begin position="61"/>
        <end position="74"/>
    </location>
</feature>
<name>A0ABR3GRE3_9PEZI</name>
<dbReference type="Proteomes" id="UP001447188">
    <property type="component" value="Unassembled WGS sequence"/>
</dbReference>
<feature type="compositionally biased region" description="Polar residues" evidence="1">
    <location>
        <begin position="17"/>
        <end position="31"/>
    </location>
</feature>
<gene>
    <name evidence="3" type="ORF">Q9L58_002410</name>
</gene>
<feature type="domain" description="Small EDRK-rich factor-like N-terminal" evidence="2">
    <location>
        <begin position="1"/>
        <end position="36"/>
    </location>
</feature>
<proteinExistence type="predicted"/>
<keyword evidence="4" id="KW-1185">Reference proteome</keyword>
<evidence type="ECO:0000256" key="1">
    <source>
        <dbReference type="SAM" id="MobiDB-lite"/>
    </source>
</evidence>
<feature type="compositionally biased region" description="Basic and acidic residues" evidence="1">
    <location>
        <begin position="33"/>
        <end position="60"/>
    </location>
</feature>
<dbReference type="InterPro" id="IPR007513">
    <property type="entry name" value="SERF-like_N"/>
</dbReference>
<evidence type="ECO:0000313" key="3">
    <source>
        <dbReference type="EMBL" id="KAL0638474.1"/>
    </source>
</evidence>
<sequence length="74" mass="8217">MTRGNQRERDRAKAQKTAVQQKSKNGKSGTAMQRDKENVAEIMRQKQVEAEEKRKADAAKADSGSSSSDPPKKK</sequence>
<feature type="region of interest" description="Disordered" evidence="1">
    <location>
        <begin position="1"/>
        <end position="74"/>
    </location>
</feature>
<organism evidence="3 4">
    <name type="scientific">Discina gigas</name>
    <dbReference type="NCBI Taxonomy" id="1032678"/>
    <lineage>
        <taxon>Eukaryota</taxon>
        <taxon>Fungi</taxon>
        <taxon>Dikarya</taxon>
        <taxon>Ascomycota</taxon>
        <taxon>Pezizomycotina</taxon>
        <taxon>Pezizomycetes</taxon>
        <taxon>Pezizales</taxon>
        <taxon>Discinaceae</taxon>
        <taxon>Discina</taxon>
    </lineage>
</organism>
<comment type="caution">
    <text evidence="3">The sequence shown here is derived from an EMBL/GenBank/DDBJ whole genome shotgun (WGS) entry which is preliminary data.</text>
</comment>
<dbReference type="EMBL" id="JBBBZM010000021">
    <property type="protein sequence ID" value="KAL0638474.1"/>
    <property type="molecule type" value="Genomic_DNA"/>
</dbReference>
<reference evidence="3 4" key="1">
    <citation type="submission" date="2024-02" db="EMBL/GenBank/DDBJ databases">
        <title>Discinaceae phylogenomics.</title>
        <authorList>
            <person name="Dirks A.C."/>
            <person name="James T.Y."/>
        </authorList>
    </citation>
    <scope>NUCLEOTIDE SEQUENCE [LARGE SCALE GENOMIC DNA]</scope>
    <source>
        <strain evidence="3 4">ACD0624</strain>
    </source>
</reference>
<dbReference type="Pfam" id="PF04419">
    <property type="entry name" value="SERF-like_N"/>
    <property type="match status" value="1"/>
</dbReference>
<protein>
    <recommendedName>
        <fullName evidence="2">Small EDRK-rich factor-like N-terminal domain-containing protein</fullName>
    </recommendedName>
</protein>